<protein>
    <submittedName>
        <fullName evidence="2">Uncharacterized protein</fullName>
    </submittedName>
</protein>
<evidence type="ECO:0000313" key="3">
    <source>
        <dbReference type="EMBL" id="CAF3929679.1"/>
    </source>
</evidence>
<dbReference type="EMBL" id="CAJOAY010002188">
    <property type="protein sequence ID" value="CAF3929679.1"/>
    <property type="molecule type" value="Genomic_DNA"/>
</dbReference>
<feature type="compositionally biased region" description="Acidic residues" evidence="1">
    <location>
        <begin position="80"/>
        <end position="89"/>
    </location>
</feature>
<evidence type="ECO:0000313" key="4">
    <source>
        <dbReference type="Proteomes" id="UP000663891"/>
    </source>
</evidence>
<name>A0A815RTH5_9BILA</name>
<evidence type="ECO:0000313" key="2">
    <source>
        <dbReference type="EMBL" id="CAF1482528.1"/>
    </source>
</evidence>
<evidence type="ECO:0000256" key="1">
    <source>
        <dbReference type="SAM" id="MobiDB-lite"/>
    </source>
</evidence>
<organism evidence="2 4">
    <name type="scientific">Adineta steineri</name>
    <dbReference type="NCBI Taxonomy" id="433720"/>
    <lineage>
        <taxon>Eukaryota</taxon>
        <taxon>Metazoa</taxon>
        <taxon>Spiralia</taxon>
        <taxon>Gnathifera</taxon>
        <taxon>Rotifera</taxon>
        <taxon>Eurotatoria</taxon>
        <taxon>Bdelloidea</taxon>
        <taxon>Adinetida</taxon>
        <taxon>Adinetidae</taxon>
        <taxon>Adineta</taxon>
    </lineage>
</organism>
<dbReference type="OrthoDB" id="10029724at2759"/>
<accession>A0A815RTH5</accession>
<proteinExistence type="predicted"/>
<dbReference type="AlphaFoldDB" id="A0A815RTH5"/>
<dbReference type="EMBL" id="CAJNON010001734">
    <property type="protein sequence ID" value="CAF1482528.1"/>
    <property type="molecule type" value="Genomic_DNA"/>
</dbReference>
<gene>
    <name evidence="3" type="ORF">OKA104_LOCUS25748</name>
    <name evidence="2" type="ORF">VCS650_LOCUS41252</name>
</gene>
<feature type="region of interest" description="Disordered" evidence="1">
    <location>
        <begin position="229"/>
        <end position="281"/>
    </location>
</feature>
<comment type="caution">
    <text evidence="2">The sequence shown here is derived from an EMBL/GenBank/DDBJ whole genome shotgun (WGS) entry which is preliminary data.</text>
</comment>
<feature type="compositionally biased region" description="Basic residues" evidence="1">
    <location>
        <begin position="267"/>
        <end position="276"/>
    </location>
</feature>
<feature type="region of interest" description="Disordered" evidence="1">
    <location>
        <begin position="76"/>
        <end position="100"/>
    </location>
</feature>
<dbReference type="Proteomes" id="UP000663881">
    <property type="component" value="Unassembled WGS sequence"/>
</dbReference>
<reference evidence="2" key="1">
    <citation type="submission" date="2021-02" db="EMBL/GenBank/DDBJ databases">
        <authorList>
            <person name="Nowell W R."/>
        </authorList>
    </citation>
    <scope>NUCLEOTIDE SEQUENCE</scope>
</reference>
<sequence length="758" mass="89474">MNSSCLIYNDCCLLSNICWNSQRISYHFARRFRNNSSWTSFDFKFLLPEQPSNNTKISRSLIKFYSLKMNLSINDTENMSSDDSDDNLEEVSSPKAPCNSNDDNHLDKLAEWEPGKFLPTIESDDDEEEVKDNNQIIANENIHTDSMDLSTEISSSQVEDLFITYINRPVKNEPMVYDNNDLCFPQLDGLTDFSCDTIIDQTERNSKTQNLNKIITKIKSKSIKINQNSKMKKNISAQSKSVNSCHKNKTKRLNNEFHQSLRIKQPSSKKNRKRSTKEHTGKTLEDYGFKVIKRPLNNNDNQQTNQIKSSTKRSENYFNECIIFDDDDDDDIKEIEQQSYSIPSNIHTREKLLDHTIHSSTMRIKWLHNLGLLLLEHISICHQKNIRPSNSFYLNSLIKYEPVDDPLSLSSYYIDPSLISIIIENFLKMFIIRNSSDSEKELSFYQFSFTSYLRYLLIELPTYNHLYEINCSQCDKYSSILNILFDLLFDLIEYDICKITNKETYRSSLIEDDYFNKLIMKKSNKFDRIKLIVYFIELIEIHRNKCQNKKVFNFDKNENMIFQWIEGFIRYIIYHQENNLINEKLSICFNVMELCILFVNEKENRIRQMALFLTKLCEENSTYLNFILFNKNLLIDIRLLLINELISNKFNIKLFSINDVKNFFHHIQITLTSSNSIDEMSLLLIRSLFDTYADFIIDMKNSSFVFSTYSEQITSILRTQLETIHLTLANTSHDSNDSQQFERMVILFRLLKYKWKKL</sequence>
<dbReference type="Proteomes" id="UP000663891">
    <property type="component" value="Unassembled WGS sequence"/>
</dbReference>